<dbReference type="EMBL" id="PJMU01000006">
    <property type="protein sequence ID" value="PKV62444.1"/>
    <property type="molecule type" value="Genomic_DNA"/>
</dbReference>
<keyword evidence="2" id="KW-0436">Ligase</keyword>
<gene>
    <name evidence="2" type="ORF">BD749_3856</name>
</gene>
<evidence type="ECO:0000259" key="1">
    <source>
        <dbReference type="Pfam" id="PF00501"/>
    </source>
</evidence>
<dbReference type="Gene3D" id="3.40.50.12780">
    <property type="entry name" value="N-terminal domain of ligase-like"/>
    <property type="match status" value="1"/>
</dbReference>
<dbReference type="InterPro" id="IPR045851">
    <property type="entry name" value="AMP-bd_C_sf"/>
</dbReference>
<dbReference type="OrthoDB" id="8870348at2"/>
<dbReference type="Gene3D" id="3.30.300.30">
    <property type="match status" value="1"/>
</dbReference>
<evidence type="ECO:0000313" key="3">
    <source>
        <dbReference type="Proteomes" id="UP000233782"/>
    </source>
</evidence>
<dbReference type="GO" id="GO:0031956">
    <property type="term" value="F:medium-chain fatty acid-CoA ligase activity"/>
    <property type="evidence" value="ECO:0007669"/>
    <property type="project" value="TreeGrafter"/>
</dbReference>
<dbReference type="RefSeq" id="WP_101447447.1">
    <property type="nucleotide sequence ID" value="NZ_PJMU01000006.1"/>
</dbReference>
<dbReference type="InterPro" id="IPR000873">
    <property type="entry name" value="AMP-dep_synth/lig_dom"/>
</dbReference>
<dbReference type="PANTHER" id="PTHR43201:SF32">
    <property type="entry name" value="2-SUCCINYLBENZOATE--COA LIGASE, CHLOROPLASTIC_PEROXISOMAL"/>
    <property type="match status" value="1"/>
</dbReference>
<sequence>MTQNFLTLNGKKFYYDEIAAYSFRNSVPLNGYEAKTLEFCRDWLNGVQEFPIHTSGSTGTPKLITLTRKQMETSARRTLNLLGLQAGEHMLVCLNTEYIAGMMMLVRGLLGDMHMTVVDPVGNPLTLAPADEVYHFSSFVPMQLQTILQENETYVARLNSMKAILVGGAPVSFSLQRELQQLQAPVYHTYGMTETSSHIALRLLNGPSAADYYETIAGVTIGQDNRGCLTITADITENETLITNDIVEILTPTRFRWIGRADNTINTGGVKVQTEVVEVAVSEAVAELEQAPRFFVASQPDELLGEKVILVLEGEPLAEETEQQIMEKMRTLLRKFEMPKDIYYSPAFSETATGKVSRLRTMQKLGLETD</sequence>
<name>A0A2N3U6T4_9BACT</name>
<protein>
    <submittedName>
        <fullName evidence="2">O-succinylbenzoic acid--CoA ligase</fullName>
    </submittedName>
</protein>
<dbReference type="InterPro" id="IPR042099">
    <property type="entry name" value="ANL_N_sf"/>
</dbReference>
<dbReference type="GO" id="GO:0006631">
    <property type="term" value="P:fatty acid metabolic process"/>
    <property type="evidence" value="ECO:0007669"/>
    <property type="project" value="TreeGrafter"/>
</dbReference>
<evidence type="ECO:0000313" key="2">
    <source>
        <dbReference type="EMBL" id="PKV62444.1"/>
    </source>
</evidence>
<accession>A0A2N3U6T4</accession>
<dbReference type="PANTHER" id="PTHR43201">
    <property type="entry name" value="ACYL-COA SYNTHETASE"/>
    <property type="match status" value="1"/>
</dbReference>
<comment type="caution">
    <text evidence="2">The sequence shown here is derived from an EMBL/GenBank/DDBJ whole genome shotgun (WGS) entry which is preliminary data.</text>
</comment>
<organism evidence="2 3">
    <name type="scientific">Pontibacter ramchanderi</name>
    <dbReference type="NCBI Taxonomy" id="1179743"/>
    <lineage>
        <taxon>Bacteria</taxon>
        <taxon>Pseudomonadati</taxon>
        <taxon>Bacteroidota</taxon>
        <taxon>Cytophagia</taxon>
        <taxon>Cytophagales</taxon>
        <taxon>Hymenobacteraceae</taxon>
        <taxon>Pontibacter</taxon>
    </lineage>
</organism>
<dbReference type="AlphaFoldDB" id="A0A2N3U6T4"/>
<dbReference type="SUPFAM" id="SSF56801">
    <property type="entry name" value="Acetyl-CoA synthetase-like"/>
    <property type="match status" value="1"/>
</dbReference>
<reference evidence="2 3" key="1">
    <citation type="submission" date="2017-12" db="EMBL/GenBank/DDBJ databases">
        <title>Genomic Encyclopedia of Type Strains, Phase III (KMG-III): the genomes of soil and plant-associated and newly described type strains.</title>
        <authorList>
            <person name="Whitman W."/>
        </authorList>
    </citation>
    <scope>NUCLEOTIDE SEQUENCE [LARGE SCALE GENOMIC DNA]</scope>
    <source>
        <strain evidence="2 3">LP43</strain>
    </source>
</reference>
<keyword evidence="3" id="KW-1185">Reference proteome</keyword>
<proteinExistence type="predicted"/>
<feature type="domain" description="AMP-dependent synthetase/ligase" evidence="1">
    <location>
        <begin position="52"/>
        <end position="205"/>
    </location>
</feature>
<dbReference type="Pfam" id="PF00501">
    <property type="entry name" value="AMP-binding"/>
    <property type="match status" value="1"/>
</dbReference>
<dbReference type="Proteomes" id="UP000233782">
    <property type="component" value="Unassembled WGS sequence"/>
</dbReference>